<dbReference type="RefSeq" id="WP_189498242.1">
    <property type="nucleotide sequence ID" value="NZ_BMZT01000009.1"/>
</dbReference>
<dbReference type="Gene3D" id="1.10.260.40">
    <property type="entry name" value="lambda repressor-like DNA-binding domains"/>
    <property type="match status" value="1"/>
</dbReference>
<evidence type="ECO:0000313" key="4">
    <source>
        <dbReference type="Proteomes" id="UP001589898"/>
    </source>
</evidence>
<organism evidence="3 4">
    <name type="scientific">Luteimonas padinae</name>
    <dbReference type="NCBI Taxonomy" id="1714359"/>
    <lineage>
        <taxon>Bacteria</taxon>
        <taxon>Pseudomonadati</taxon>
        <taxon>Pseudomonadota</taxon>
        <taxon>Gammaproteobacteria</taxon>
        <taxon>Lysobacterales</taxon>
        <taxon>Lysobacteraceae</taxon>
        <taxon>Luteimonas</taxon>
    </lineage>
</organism>
<feature type="compositionally biased region" description="Gly residues" evidence="1">
    <location>
        <begin position="71"/>
        <end position="80"/>
    </location>
</feature>
<dbReference type="CDD" id="cd00093">
    <property type="entry name" value="HTH_XRE"/>
    <property type="match status" value="1"/>
</dbReference>
<dbReference type="EMBL" id="JBHLTF010000027">
    <property type="protein sequence ID" value="MFC0717441.1"/>
    <property type="molecule type" value="Genomic_DNA"/>
</dbReference>
<proteinExistence type="predicted"/>
<accession>A0ABV6SVH5</accession>
<protein>
    <submittedName>
        <fullName evidence="3">Helix-turn-helix domain-containing protein</fullName>
    </submittedName>
</protein>
<comment type="caution">
    <text evidence="3">The sequence shown here is derived from an EMBL/GenBank/DDBJ whole genome shotgun (WGS) entry which is preliminary data.</text>
</comment>
<dbReference type="Proteomes" id="UP001589898">
    <property type="component" value="Unassembled WGS sequence"/>
</dbReference>
<reference evidence="3 4" key="1">
    <citation type="submission" date="2024-09" db="EMBL/GenBank/DDBJ databases">
        <authorList>
            <person name="Sun Q."/>
            <person name="Mori K."/>
        </authorList>
    </citation>
    <scope>NUCLEOTIDE SEQUENCE [LARGE SCALE GENOMIC DNA]</scope>
    <source>
        <strain evidence="3 4">KCTC 52403</strain>
    </source>
</reference>
<dbReference type="SUPFAM" id="SSF47413">
    <property type="entry name" value="lambda repressor-like DNA-binding domains"/>
    <property type="match status" value="1"/>
</dbReference>
<feature type="domain" description="HTH cro/C1-type" evidence="2">
    <location>
        <begin position="11"/>
        <end position="40"/>
    </location>
</feature>
<dbReference type="InterPro" id="IPR001387">
    <property type="entry name" value="Cro/C1-type_HTH"/>
</dbReference>
<gene>
    <name evidence="3" type="ORF">ACFFFU_06730</name>
</gene>
<evidence type="ECO:0000313" key="3">
    <source>
        <dbReference type="EMBL" id="MFC0717441.1"/>
    </source>
</evidence>
<evidence type="ECO:0000259" key="2">
    <source>
        <dbReference type="PROSITE" id="PS50943"/>
    </source>
</evidence>
<dbReference type="InterPro" id="IPR010982">
    <property type="entry name" value="Lambda_DNA-bd_dom_sf"/>
</dbReference>
<keyword evidence="4" id="KW-1185">Reference proteome</keyword>
<dbReference type="Pfam" id="PF01381">
    <property type="entry name" value="HTH_3"/>
    <property type="match status" value="1"/>
</dbReference>
<name>A0ABV6SVH5_9GAMM</name>
<sequence>MQTLLDLGHALSARRRKLGLKQGDVARQAGLAQETLSRLELAVLSVLGMELAFAESVPSGSLDDLRRERGGQQGFGAGEG</sequence>
<feature type="region of interest" description="Disordered" evidence="1">
    <location>
        <begin position="58"/>
        <end position="80"/>
    </location>
</feature>
<dbReference type="PROSITE" id="PS50943">
    <property type="entry name" value="HTH_CROC1"/>
    <property type="match status" value="1"/>
</dbReference>
<evidence type="ECO:0000256" key="1">
    <source>
        <dbReference type="SAM" id="MobiDB-lite"/>
    </source>
</evidence>